<feature type="domain" description="NAD-dependent epimerase/dehydratase" evidence="1">
    <location>
        <begin position="3"/>
        <end position="210"/>
    </location>
</feature>
<dbReference type="PANTHER" id="PTHR48079:SF6">
    <property type="entry name" value="NAD(P)-BINDING DOMAIN-CONTAINING PROTEIN-RELATED"/>
    <property type="match status" value="1"/>
</dbReference>
<dbReference type="GO" id="GO:0005737">
    <property type="term" value="C:cytoplasm"/>
    <property type="evidence" value="ECO:0007669"/>
    <property type="project" value="TreeGrafter"/>
</dbReference>
<comment type="caution">
    <text evidence="2">The sequence shown here is derived from an EMBL/GenBank/DDBJ whole genome shotgun (WGS) entry which is preliminary data.</text>
</comment>
<dbReference type="AlphaFoldDB" id="A0A229URD8"/>
<dbReference type="Proteomes" id="UP000215509">
    <property type="component" value="Unassembled WGS sequence"/>
</dbReference>
<proteinExistence type="predicted"/>
<sequence length="296" mass="32232">MKILITGVTGYIGGSVAKALLDAGHSVYGLTRNADQINELKEMGVEPVIGSLEDAQLLTEYAQRSDGVIHTADVGHRAAVETFISALRGTGKPLIHTSGSGIVGDDAKGEYESEQTFNEETLVVRDLELIRINELVRKVGVEQGVRGIVIVPSMVYGTSLGLPRESIQLPLIVKKSKEMGAGAYIGRGRNRWSNVHIQDLAQLYLLALEKTPSASYFFAENGEESFKDLARYVSETLGYEGKTVSWSLEEAVAELGLLAQYTLATNCRVRAVHARNLLGWKPEGESIQSWIANNVK</sequence>
<dbReference type="SUPFAM" id="SSF51735">
    <property type="entry name" value="NAD(P)-binding Rossmann-fold domains"/>
    <property type="match status" value="1"/>
</dbReference>
<dbReference type="GO" id="GO:0004029">
    <property type="term" value="F:aldehyde dehydrogenase (NAD+) activity"/>
    <property type="evidence" value="ECO:0007669"/>
    <property type="project" value="TreeGrafter"/>
</dbReference>
<organism evidence="2 3">
    <name type="scientific">Paenibacillus rigui</name>
    <dbReference type="NCBI Taxonomy" id="554312"/>
    <lineage>
        <taxon>Bacteria</taxon>
        <taxon>Bacillati</taxon>
        <taxon>Bacillota</taxon>
        <taxon>Bacilli</taxon>
        <taxon>Bacillales</taxon>
        <taxon>Paenibacillaceae</taxon>
        <taxon>Paenibacillus</taxon>
    </lineage>
</organism>
<name>A0A229URD8_9BACL</name>
<dbReference type="RefSeq" id="WP_094015128.1">
    <property type="nucleotide sequence ID" value="NZ_NMQW01000017.1"/>
</dbReference>
<dbReference type="InterPro" id="IPR001509">
    <property type="entry name" value="Epimerase_deHydtase"/>
</dbReference>
<keyword evidence="3" id="KW-1185">Reference proteome</keyword>
<dbReference type="EMBL" id="NMQW01000017">
    <property type="protein sequence ID" value="OXM85978.1"/>
    <property type="molecule type" value="Genomic_DNA"/>
</dbReference>
<protein>
    <submittedName>
        <fullName evidence="2">Epimerase</fullName>
    </submittedName>
</protein>
<reference evidence="2 3" key="1">
    <citation type="submission" date="2017-07" db="EMBL/GenBank/DDBJ databases">
        <title>Genome sequencing and assembly of Paenibacillus rigui.</title>
        <authorList>
            <person name="Mayilraj S."/>
        </authorList>
    </citation>
    <scope>NUCLEOTIDE SEQUENCE [LARGE SCALE GENOMIC DNA]</scope>
    <source>
        <strain evidence="2 3">JCM 16352</strain>
    </source>
</reference>
<gene>
    <name evidence="2" type="ORF">CF651_12190</name>
</gene>
<dbReference type="InterPro" id="IPR036291">
    <property type="entry name" value="NAD(P)-bd_dom_sf"/>
</dbReference>
<accession>A0A229URD8</accession>
<dbReference type="Pfam" id="PF01370">
    <property type="entry name" value="Epimerase"/>
    <property type="match status" value="1"/>
</dbReference>
<evidence type="ECO:0000259" key="1">
    <source>
        <dbReference type="Pfam" id="PF01370"/>
    </source>
</evidence>
<dbReference type="PANTHER" id="PTHR48079">
    <property type="entry name" value="PROTEIN YEEZ"/>
    <property type="match status" value="1"/>
</dbReference>
<dbReference type="OrthoDB" id="9807212at2"/>
<evidence type="ECO:0000313" key="3">
    <source>
        <dbReference type="Proteomes" id="UP000215509"/>
    </source>
</evidence>
<dbReference type="InterPro" id="IPR051783">
    <property type="entry name" value="NAD(P)-dependent_oxidoreduct"/>
</dbReference>
<evidence type="ECO:0000313" key="2">
    <source>
        <dbReference type="EMBL" id="OXM85978.1"/>
    </source>
</evidence>
<dbReference type="Gene3D" id="3.40.50.720">
    <property type="entry name" value="NAD(P)-binding Rossmann-like Domain"/>
    <property type="match status" value="1"/>
</dbReference>